<keyword evidence="3" id="KW-1185">Reference proteome</keyword>
<keyword evidence="1" id="KW-0472">Membrane</keyword>
<dbReference type="EMBL" id="JBHTOP010000026">
    <property type="protein sequence ID" value="MFD1672681.1"/>
    <property type="molecule type" value="Genomic_DNA"/>
</dbReference>
<evidence type="ECO:0000256" key="1">
    <source>
        <dbReference type="SAM" id="Phobius"/>
    </source>
</evidence>
<evidence type="ECO:0008006" key="4">
    <source>
        <dbReference type="Google" id="ProtNLM"/>
    </source>
</evidence>
<organism evidence="2 3">
    <name type="scientific">Agrilactobacillus yilanensis</name>
    <dbReference type="NCBI Taxonomy" id="2485997"/>
    <lineage>
        <taxon>Bacteria</taxon>
        <taxon>Bacillati</taxon>
        <taxon>Bacillota</taxon>
        <taxon>Bacilli</taxon>
        <taxon>Lactobacillales</taxon>
        <taxon>Lactobacillaceae</taxon>
        <taxon>Agrilactobacillus</taxon>
    </lineage>
</organism>
<protein>
    <recommendedName>
        <fullName evidence="4">Holin-like toxin</fullName>
    </recommendedName>
</protein>
<evidence type="ECO:0000313" key="3">
    <source>
        <dbReference type="Proteomes" id="UP001597267"/>
    </source>
</evidence>
<keyword evidence="1" id="KW-0812">Transmembrane</keyword>
<dbReference type="Proteomes" id="UP001597267">
    <property type="component" value="Unassembled WGS sequence"/>
</dbReference>
<evidence type="ECO:0000313" key="2">
    <source>
        <dbReference type="EMBL" id="MFD1672681.1"/>
    </source>
</evidence>
<gene>
    <name evidence="2" type="ORF">ACFQ5M_11265</name>
</gene>
<sequence length="45" mass="5222">MAKHEKKTPEDELKVRTARYVALGAWAILVTQLIDLIKFIIKRLT</sequence>
<proteinExistence type="predicted"/>
<dbReference type="RefSeq" id="WP_164506982.1">
    <property type="nucleotide sequence ID" value="NZ_JBHTOP010000026.1"/>
</dbReference>
<name>A0ABW4JAN4_9LACO</name>
<feature type="transmembrane region" description="Helical" evidence="1">
    <location>
        <begin position="20"/>
        <end position="41"/>
    </location>
</feature>
<comment type="caution">
    <text evidence="2">The sequence shown here is derived from an EMBL/GenBank/DDBJ whole genome shotgun (WGS) entry which is preliminary data.</text>
</comment>
<reference evidence="3" key="1">
    <citation type="journal article" date="2019" name="Int. J. Syst. Evol. Microbiol.">
        <title>The Global Catalogue of Microorganisms (GCM) 10K type strain sequencing project: providing services to taxonomists for standard genome sequencing and annotation.</title>
        <authorList>
            <consortium name="The Broad Institute Genomics Platform"/>
            <consortium name="The Broad Institute Genome Sequencing Center for Infectious Disease"/>
            <person name="Wu L."/>
            <person name="Ma J."/>
        </authorList>
    </citation>
    <scope>NUCLEOTIDE SEQUENCE [LARGE SCALE GENOMIC DNA]</scope>
    <source>
        <strain evidence="3">CCM 8896</strain>
    </source>
</reference>
<accession>A0ABW4JAN4</accession>
<keyword evidence="1" id="KW-1133">Transmembrane helix</keyword>